<accession>A0ABS3QHY2</accession>
<evidence type="ECO:0000313" key="2">
    <source>
        <dbReference type="Proteomes" id="UP000664369"/>
    </source>
</evidence>
<sequence>MAYFANPITYGGKQPTAEDLKAKMLLEPPTEQLDLKTLGFQIQEGIKSSTTDYSLTAARKVTRRDTGCGSWTPTGDLLTMGSNTIVVWPLKIELEECADRYDGTILELAKKKGHATDNDLTGTVLEEIVREALSPVVYEDMLRILFLGDRTAASADYNQIDGLRKQLLAKATAGKVTKGAAIVAADIEDDDSGPTAAIKVLEDLHKKQSKKLKNVARANKAYYVDENLYDQVEMAYINYGKGTTVLESGKVQLFSGVDDIRYRGIIVKKLPTYFQYASEDLPAGQSPHLAFLTVPTNIIVAMDQESDLSEITMWYGIKERLNYTRVLYRLGTGFAFDAMIVFAI</sequence>
<evidence type="ECO:0008006" key="3">
    <source>
        <dbReference type="Google" id="ProtNLM"/>
    </source>
</evidence>
<protein>
    <recommendedName>
        <fullName evidence="3">Phage major capsid protein</fullName>
    </recommendedName>
</protein>
<evidence type="ECO:0000313" key="1">
    <source>
        <dbReference type="EMBL" id="MBO2010849.1"/>
    </source>
</evidence>
<keyword evidence="2" id="KW-1185">Reference proteome</keyword>
<name>A0ABS3QHY2_9BACT</name>
<proteinExistence type="predicted"/>
<gene>
    <name evidence="1" type="ORF">J4E00_17445</name>
</gene>
<reference evidence="1 2" key="1">
    <citation type="submission" date="2021-03" db="EMBL/GenBank/DDBJ databases">
        <authorList>
            <person name="Kim M.K."/>
        </authorList>
    </citation>
    <scope>NUCLEOTIDE SEQUENCE [LARGE SCALE GENOMIC DNA]</scope>
    <source>
        <strain evidence="1 2">BT442</strain>
    </source>
</reference>
<dbReference type="Proteomes" id="UP000664369">
    <property type="component" value="Unassembled WGS sequence"/>
</dbReference>
<dbReference type="EMBL" id="JAGETZ010000008">
    <property type="protein sequence ID" value="MBO2010849.1"/>
    <property type="molecule type" value="Genomic_DNA"/>
</dbReference>
<organism evidence="1 2">
    <name type="scientific">Hymenobacter negativus</name>
    <dbReference type="NCBI Taxonomy" id="2795026"/>
    <lineage>
        <taxon>Bacteria</taxon>
        <taxon>Pseudomonadati</taxon>
        <taxon>Bacteroidota</taxon>
        <taxon>Cytophagia</taxon>
        <taxon>Cytophagales</taxon>
        <taxon>Hymenobacteraceae</taxon>
        <taxon>Hymenobacter</taxon>
    </lineage>
</organism>
<comment type="caution">
    <text evidence="1">The sequence shown here is derived from an EMBL/GenBank/DDBJ whole genome shotgun (WGS) entry which is preliminary data.</text>
</comment>
<dbReference type="RefSeq" id="WP_208176480.1">
    <property type="nucleotide sequence ID" value="NZ_JAGETZ010000008.1"/>
</dbReference>